<evidence type="ECO:0000313" key="2">
    <source>
        <dbReference type="EMBL" id="PSJ17624.1"/>
    </source>
</evidence>
<gene>
    <name evidence="2" type="ORF">C7H79_06890</name>
</gene>
<dbReference type="RefSeq" id="WP_106706558.1">
    <property type="nucleotide sequence ID" value="NZ_PXXU01000016.1"/>
</dbReference>
<feature type="compositionally biased region" description="Basic and acidic residues" evidence="1">
    <location>
        <begin position="109"/>
        <end position="121"/>
    </location>
</feature>
<protein>
    <submittedName>
        <fullName evidence="2">Uncharacterized protein</fullName>
    </submittedName>
</protein>
<sequence length="121" mass="13790">MNIFNLLLIITAGLFFSLPLMSAEEKDPDFQTEKNREIGNVKERLQIIEGRLNCMKKSNDFESLKTCNQGAVKKMDALEAKINAQERNKIQADNKNKQPENKAPANKQQDNKKLDSNIKPN</sequence>
<organism evidence="2 3">
    <name type="scientific">Nitrosomonas supralitoralis</name>
    <dbReference type="NCBI Taxonomy" id="2116706"/>
    <lineage>
        <taxon>Bacteria</taxon>
        <taxon>Pseudomonadati</taxon>
        <taxon>Pseudomonadota</taxon>
        <taxon>Betaproteobacteria</taxon>
        <taxon>Nitrosomonadales</taxon>
        <taxon>Nitrosomonadaceae</taxon>
        <taxon>Nitrosomonas</taxon>
    </lineage>
</organism>
<dbReference type="OrthoDB" id="8550102at2"/>
<dbReference type="EMBL" id="PXXU01000016">
    <property type="protein sequence ID" value="PSJ17624.1"/>
    <property type="molecule type" value="Genomic_DNA"/>
</dbReference>
<dbReference type="Proteomes" id="UP000241912">
    <property type="component" value="Unassembled WGS sequence"/>
</dbReference>
<feature type="compositionally biased region" description="Basic and acidic residues" evidence="1">
    <location>
        <begin position="79"/>
        <end position="100"/>
    </location>
</feature>
<feature type="region of interest" description="Disordered" evidence="1">
    <location>
        <begin position="79"/>
        <end position="121"/>
    </location>
</feature>
<evidence type="ECO:0000256" key="1">
    <source>
        <dbReference type="SAM" id="MobiDB-lite"/>
    </source>
</evidence>
<accession>A0A2P7NVX7</accession>
<evidence type="ECO:0000313" key="3">
    <source>
        <dbReference type="Proteomes" id="UP000241912"/>
    </source>
</evidence>
<keyword evidence="3" id="KW-1185">Reference proteome</keyword>
<dbReference type="AlphaFoldDB" id="A0A2P7NVX7"/>
<comment type="caution">
    <text evidence="2">The sequence shown here is derived from an EMBL/GenBank/DDBJ whole genome shotgun (WGS) entry which is preliminary data.</text>
</comment>
<proteinExistence type="predicted"/>
<name>A0A2P7NVX7_9PROT</name>
<reference evidence="2 3" key="1">
    <citation type="submission" date="2018-03" db="EMBL/GenBank/DDBJ databases">
        <title>Draft genome of Nitrosomonas supralitoralis APG5.</title>
        <authorList>
            <person name="Urakawa H."/>
            <person name="Lopez J.V."/>
        </authorList>
    </citation>
    <scope>NUCLEOTIDE SEQUENCE [LARGE SCALE GENOMIC DNA]</scope>
    <source>
        <strain evidence="2 3">APG5</strain>
    </source>
</reference>